<organism evidence="8 9">
    <name type="scientific">Streptomyces erythrochromogenes</name>
    <dbReference type="NCBI Taxonomy" id="285574"/>
    <lineage>
        <taxon>Bacteria</taxon>
        <taxon>Bacillati</taxon>
        <taxon>Actinomycetota</taxon>
        <taxon>Actinomycetes</taxon>
        <taxon>Kitasatosporales</taxon>
        <taxon>Streptomycetaceae</taxon>
        <taxon>Streptomyces</taxon>
    </lineage>
</organism>
<evidence type="ECO:0000256" key="7">
    <source>
        <dbReference type="SAM" id="Phobius"/>
    </source>
</evidence>
<feature type="transmembrane region" description="Helical" evidence="7">
    <location>
        <begin position="294"/>
        <end position="321"/>
    </location>
</feature>
<feature type="transmembrane region" description="Helical" evidence="7">
    <location>
        <begin position="129"/>
        <end position="150"/>
    </location>
</feature>
<evidence type="ECO:0000256" key="4">
    <source>
        <dbReference type="ARBA" id="ARBA00022692"/>
    </source>
</evidence>
<feature type="transmembrane region" description="Helical" evidence="7">
    <location>
        <begin position="333"/>
        <end position="357"/>
    </location>
</feature>
<accession>A0ABZ1Q7E6</accession>
<keyword evidence="4 7" id="KW-0812">Transmembrane</keyword>
<feature type="transmembrane region" description="Helical" evidence="7">
    <location>
        <begin position="94"/>
        <end position="117"/>
    </location>
</feature>
<feature type="transmembrane region" description="Helical" evidence="7">
    <location>
        <begin position="369"/>
        <end position="387"/>
    </location>
</feature>
<dbReference type="InterPro" id="IPR050833">
    <property type="entry name" value="Poly_Biosynth_Transport"/>
</dbReference>
<feature type="transmembrane region" description="Helical" evidence="7">
    <location>
        <begin position="188"/>
        <end position="210"/>
    </location>
</feature>
<dbReference type="RefSeq" id="WP_051893236.1">
    <property type="nucleotide sequence ID" value="NZ_CP108036.1"/>
</dbReference>
<keyword evidence="5 7" id="KW-1133">Transmembrane helix</keyword>
<comment type="similarity">
    <text evidence="2">Belongs to the polysaccharide synthase family.</text>
</comment>
<evidence type="ECO:0000256" key="1">
    <source>
        <dbReference type="ARBA" id="ARBA00004651"/>
    </source>
</evidence>
<feature type="transmembrane region" description="Helical" evidence="7">
    <location>
        <begin position="29"/>
        <end position="50"/>
    </location>
</feature>
<reference evidence="8" key="1">
    <citation type="submission" date="2022-10" db="EMBL/GenBank/DDBJ databases">
        <title>The complete genomes of actinobacterial strains from the NBC collection.</title>
        <authorList>
            <person name="Joergensen T.S."/>
            <person name="Alvarez Arevalo M."/>
            <person name="Sterndorff E.B."/>
            <person name="Faurdal D."/>
            <person name="Vuksanovic O."/>
            <person name="Mourched A.-S."/>
            <person name="Charusanti P."/>
            <person name="Shaw S."/>
            <person name="Blin K."/>
            <person name="Weber T."/>
        </authorList>
    </citation>
    <scope>NUCLEOTIDE SEQUENCE</scope>
    <source>
        <strain evidence="8">NBC_00303</strain>
    </source>
</reference>
<keyword evidence="3" id="KW-1003">Cell membrane</keyword>
<evidence type="ECO:0000256" key="2">
    <source>
        <dbReference type="ARBA" id="ARBA00007430"/>
    </source>
</evidence>
<evidence type="ECO:0000313" key="9">
    <source>
        <dbReference type="Proteomes" id="UP001432312"/>
    </source>
</evidence>
<comment type="subcellular location">
    <subcellularLocation>
        <location evidence="1">Cell membrane</location>
        <topology evidence="1">Multi-pass membrane protein</topology>
    </subcellularLocation>
</comment>
<keyword evidence="6 7" id="KW-0472">Membrane</keyword>
<name>A0ABZ1Q7E6_9ACTN</name>
<keyword evidence="9" id="KW-1185">Reference proteome</keyword>
<dbReference type="EMBL" id="CP108036">
    <property type="protein sequence ID" value="WUN78597.1"/>
    <property type="molecule type" value="Genomic_DNA"/>
</dbReference>
<dbReference type="PANTHER" id="PTHR30250">
    <property type="entry name" value="PST FAMILY PREDICTED COLANIC ACID TRANSPORTER"/>
    <property type="match status" value="1"/>
</dbReference>
<dbReference type="GeneID" id="95496136"/>
<proteinExistence type="inferred from homology"/>
<dbReference type="Proteomes" id="UP001432312">
    <property type="component" value="Chromosome"/>
</dbReference>
<feature type="transmembrane region" description="Helical" evidence="7">
    <location>
        <begin position="254"/>
        <end position="273"/>
    </location>
</feature>
<feature type="transmembrane region" description="Helical" evidence="7">
    <location>
        <begin position="222"/>
        <end position="242"/>
    </location>
</feature>
<feature type="transmembrane region" description="Helical" evidence="7">
    <location>
        <begin position="56"/>
        <end position="82"/>
    </location>
</feature>
<evidence type="ECO:0000313" key="8">
    <source>
        <dbReference type="EMBL" id="WUN78597.1"/>
    </source>
</evidence>
<feature type="transmembrane region" description="Helical" evidence="7">
    <location>
        <begin position="162"/>
        <end position="182"/>
    </location>
</feature>
<feature type="transmembrane region" description="Helical" evidence="7">
    <location>
        <begin position="429"/>
        <end position="451"/>
    </location>
</feature>
<sequence>MTDTGTSTQPAPAAPSLGRKVGSAAKWSLINTVVMRLGNFATGIVLARYFLGPEAWGVYGIAQTVLLVLLSANELGVSLAIVRWEGDPRRFAPTVLTLSAASSCLLYAVLFATAPAVADVLGSPEASGVLRVMCLCVVLDGLSQVPAGFLTREFAQGRRMAVDGLNFVLSTAVTLLLAVQGWGAMSFAWGSVVGNVAALIGCCLAAPGTLKFGWDREQARALLKFGLPLAGASMLALGVVNVDTMVVGSTLDPLALGFYVLAFNISGWPVRIISEAARRVSFAGFSRLADSPQALAAGFARALGVVTAATVPLCVLLAALAAPVIELVYGGRWLPAAGALPWLMALGLVRIGCELAYDCLVAVGRRRSLIAVQGLWLVLLIPALVIGARGGGIVGVAQGHVAVAGAVVVPVFLLALHRGGIRLGTVARACAWPLLGGAVMAAALLVLERYLGDSVPALLATAAVGTLAYAVCLLPARKTLRG</sequence>
<evidence type="ECO:0000256" key="5">
    <source>
        <dbReference type="ARBA" id="ARBA00022989"/>
    </source>
</evidence>
<feature type="transmembrane region" description="Helical" evidence="7">
    <location>
        <begin position="393"/>
        <end position="417"/>
    </location>
</feature>
<dbReference type="Pfam" id="PF13440">
    <property type="entry name" value="Polysacc_synt_3"/>
    <property type="match status" value="1"/>
</dbReference>
<evidence type="ECO:0000256" key="6">
    <source>
        <dbReference type="ARBA" id="ARBA00023136"/>
    </source>
</evidence>
<dbReference type="PANTHER" id="PTHR30250:SF10">
    <property type="entry name" value="LIPOPOLYSACCHARIDE BIOSYNTHESIS PROTEIN WZXC"/>
    <property type="match status" value="1"/>
</dbReference>
<protein>
    <submittedName>
        <fullName evidence="8">Oligosaccharide flippase family protein</fullName>
    </submittedName>
</protein>
<feature type="transmembrane region" description="Helical" evidence="7">
    <location>
        <begin position="457"/>
        <end position="476"/>
    </location>
</feature>
<evidence type="ECO:0000256" key="3">
    <source>
        <dbReference type="ARBA" id="ARBA00022475"/>
    </source>
</evidence>
<gene>
    <name evidence="8" type="ORF">OHA91_08845</name>
</gene>